<reference evidence="2 3" key="1">
    <citation type="submission" date="2023-12" db="EMBL/GenBank/DDBJ databases">
        <title>the genome sequence of Hyalangium sp. s54d21.</title>
        <authorList>
            <person name="Zhang X."/>
        </authorList>
    </citation>
    <scope>NUCLEOTIDE SEQUENCE [LARGE SCALE GENOMIC DNA]</scope>
    <source>
        <strain evidence="3">s54d21</strain>
    </source>
</reference>
<evidence type="ECO:0000313" key="3">
    <source>
        <dbReference type="Proteomes" id="UP001291309"/>
    </source>
</evidence>
<proteinExistence type="predicted"/>
<evidence type="ECO:0000313" key="2">
    <source>
        <dbReference type="EMBL" id="MDY7225449.1"/>
    </source>
</evidence>
<dbReference type="InterPro" id="IPR007690">
    <property type="entry name" value="T2SS_GspM"/>
</dbReference>
<name>A0ABU5GXM6_9BACT</name>
<dbReference type="RefSeq" id="WP_321544159.1">
    <property type="nucleotide sequence ID" value="NZ_JAXIVS010000001.1"/>
</dbReference>
<evidence type="ECO:0000256" key="1">
    <source>
        <dbReference type="SAM" id="Phobius"/>
    </source>
</evidence>
<keyword evidence="1" id="KW-0812">Transmembrane</keyword>
<protein>
    <submittedName>
        <fullName evidence="2">Type II secretion system protein GspM</fullName>
    </submittedName>
</protein>
<gene>
    <name evidence="2" type="primary">gspM</name>
    <name evidence="2" type="ORF">SYV04_03610</name>
</gene>
<keyword evidence="1" id="KW-1133">Transmembrane helix</keyword>
<feature type="transmembrane region" description="Helical" evidence="1">
    <location>
        <begin position="25"/>
        <end position="52"/>
    </location>
</feature>
<dbReference type="Pfam" id="PF04612">
    <property type="entry name" value="T2SSM"/>
    <property type="match status" value="1"/>
</dbReference>
<dbReference type="EMBL" id="JAXIVS010000001">
    <property type="protein sequence ID" value="MDY7225449.1"/>
    <property type="molecule type" value="Genomic_DNA"/>
</dbReference>
<comment type="caution">
    <text evidence="2">The sequence shown here is derived from an EMBL/GenBank/DDBJ whole genome shotgun (WGS) entry which is preliminary data.</text>
</comment>
<dbReference type="Gene3D" id="3.30.70.60">
    <property type="match status" value="1"/>
</dbReference>
<keyword evidence="3" id="KW-1185">Reference proteome</keyword>
<dbReference type="Proteomes" id="UP001291309">
    <property type="component" value="Unassembled WGS sequence"/>
</dbReference>
<organism evidence="2 3">
    <name type="scientific">Hyalangium rubrum</name>
    <dbReference type="NCBI Taxonomy" id="3103134"/>
    <lineage>
        <taxon>Bacteria</taxon>
        <taxon>Pseudomonadati</taxon>
        <taxon>Myxococcota</taxon>
        <taxon>Myxococcia</taxon>
        <taxon>Myxococcales</taxon>
        <taxon>Cystobacterineae</taxon>
        <taxon>Archangiaceae</taxon>
        <taxon>Hyalangium</taxon>
    </lineage>
</organism>
<sequence length="193" mass="21283">MNTFRQLFTDLRTRWEQLSGREQRLLMAAGGAVIAFALFVTLFTFTTTAAGYRSRTQTKLAKLQEVQQLAASYNEATSARNSIEQQLSSNDVSLLTYISDKATAAGLEVPNMTPKGEVGIGDGKIMESSMELTFTDVDLRKLTEFLKSVESGPGIVKVKYLRLEPRPASDTLTAWTTVSTYKLKQSQAPSAQQ</sequence>
<accession>A0ABU5GXM6</accession>
<keyword evidence="1" id="KW-0472">Membrane</keyword>
<dbReference type="InterPro" id="IPR014717">
    <property type="entry name" value="Transl_elong_EF1B/ribsomal_bS6"/>
</dbReference>